<dbReference type="Pfam" id="PF01496">
    <property type="entry name" value="V_ATPase_I"/>
    <property type="match status" value="1"/>
</dbReference>
<comment type="caution">
    <text evidence="10">The sequence shown here is derived from an EMBL/GenBank/DDBJ whole genome shotgun (WGS) entry which is preliminary data.</text>
</comment>
<evidence type="ECO:0000313" key="11">
    <source>
        <dbReference type="Proteomes" id="UP000717585"/>
    </source>
</evidence>
<dbReference type="EMBL" id="JAHDYR010000053">
    <property type="protein sequence ID" value="KAG9391739.1"/>
    <property type="molecule type" value="Genomic_DNA"/>
</dbReference>
<feature type="transmembrane region" description="Helical" evidence="9">
    <location>
        <begin position="769"/>
        <end position="793"/>
    </location>
</feature>
<evidence type="ECO:0000256" key="3">
    <source>
        <dbReference type="ARBA" id="ARBA00022448"/>
    </source>
</evidence>
<keyword evidence="8 9" id="KW-0472">Membrane</keyword>
<feature type="transmembrane region" description="Helical" evidence="9">
    <location>
        <begin position="546"/>
        <end position="567"/>
    </location>
</feature>
<keyword evidence="7 9" id="KW-0406">Ion transport</keyword>
<feature type="transmembrane region" description="Helical" evidence="9">
    <location>
        <begin position="579"/>
        <end position="601"/>
    </location>
</feature>
<name>A0A8J6B2U4_9EUKA</name>
<dbReference type="GO" id="GO:0051117">
    <property type="term" value="F:ATPase binding"/>
    <property type="evidence" value="ECO:0007669"/>
    <property type="project" value="TreeGrafter"/>
</dbReference>
<protein>
    <recommendedName>
        <fullName evidence="9">V-type proton ATPase subunit a</fullName>
    </recommendedName>
</protein>
<gene>
    <name evidence="10" type="ORF">J8273_6515</name>
</gene>
<feature type="transmembrane region" description="Helical" evidence="9">
    <location>
        <begin position="422"/>
        <end position="446"/>
    </location>
</feature>
<evidence type="ECO:0000313" key="10">
    <source>
        <dbReference type="EMBL" id="KAG9391739.1"/>
    </source>
</evidence>
<evidence type="ECO:0000256" key="2">
    <source>
        <dbReference type="ARBA" id="ARBA00009904"/>
    </source>
</evidence>
<comment type="subcellular location">
    <subcellularLocation>
        <location evidence="1">Membrane</location>
        <topology evidence="1">Multi-pass membrane protein</topology>
    </subcellularLocation>
</comment>
<evidence type="ECO:0000256" key="9">
    <source>
        <dbReference type="RuleBase" id="RU361189"/>
    </source>
</evidence>
<dbReference type="AlphaFoldDB" id="A0A8J6B2U4"/>
<keyword evidence="3 9" id="KW-0813">Transport</keyword>
<feature type="transmembrane region" description="Helical" evidence="9">
    <location>
        <begin position="467"/>
        <end position="484"/>
    </location>
</feature>
<dbReference type="PANTHER" id="PTHR11629">
    <property type="entry name" value="VACUOLAR PROTON ATPASES"/>
    <property type="match status" value="1"/>
</dbReference>
<accession>A0A8J6B2U4</accession>
<keyword evidence="4 9" id="KW-0812">Transmembrane</keyword>
<evidence type="ECO:0000256" key="8">
    <source>
        <dbReference type="ARBA" id="ARBA00023136"/>
    </source>
</evidence>
<organism evidence="10 11">
    <name type="scientific">Carpediemonas membranifera</name>
    <dbReference type="NCBI Taxonomy" id="201153"/>
    <lineage>
        <taxon>Eukaryota</taxon>
        <taxon>Metamonada</taxon>
        <taxon>Carpediemonas-like organisms</taxon>
        <taxon>Carpediemonas</taxon>
    </lineage>
</organism>
<dbReference type="PANTHER" id="PTHR11629:SF63">
    <property type="entry name" value="V-TYPE PROTON ATPASE SUBUNIT A"/>
    <property type="match status" value="1"/>
</dbReference>
<comment type="function">
    <text evidence="9">Essential component of the vacuolar proton pump (V-ATPase), a multimeric enzyme that catalyzes the translocation of protons across the membranes. Required for assembly and activity of the V-ATPase.</text>
</comment>
<dbReference type="PIRSF" id="PIRSF001293">
    <property type="entry name" value="ATP6V0A1"/>
    <property type="match status" value="1"/>
</dbReference>
<dbReference type="GO" id="GO:0046961">
    <property type="term" value="F:proton-transporting ATPase activity, rotational mechanism"/>
    <property type="evidence" value="ECO:0007669"/>
    <property type="project" value="InterPro"/>
</dbReference>
<dbReference type="GO" id="GO:0000220">
    <property type="term" value="C:vacuolar proton-transporting V-type ATPase, V0 domain"/>
    <property type="evidence" value="ECO:0007669"/>
    <property type="project" value="InterPro"/>
</dbReference>
<keyword evidence="6 9" id="KW-1133">Transmembrane helix</keyword>
<evidence type="ECO:0000256" key="7">
    <source>
        <dbReference type="ARBA" id="ARBA00023065"/>
    </source>
</evidence>
<evidence type="ECO:0000256" key="4">
    <source>
        <dbReference type="ARBA" id="ARBA00022692"/>
    </source>
</evidence>
<evidence type="ECO:0000256" key="6">
    <source>
        <dbReference type="ARBA" id="ARBA00022989"/>
    </source>
</evidence>
<comment type="similarity">
    <text evidence="2 9">Belongs to the V-ATPase 116 kDa subunit family.</text>
</comment>
<proteinExistence type="inferred from homology"/>
<keyword evidence="5 9" id="KW-0375">Hydrogen ion transport</keyword>
<evidence type="ECO:0000256" key="1">
    <source>
        <dbReference type="ARBA" id="ARBA00004141"/>
    </source>
</evidence>
<dbReference type="InterPro" id="IPR026028">
    <property type="entry name" value="V-type_ATPase_116kDa_su_euka"/>
</dbReference>
<reference evidence="10" key="1">
    <citation type="submission" date="2021-05" db="EMBL/GenBank/DDBJ databases">
        <title>A free-living protist that lacks canonical eukaryotic 1 DNA replication and segregation systems.</title>
        <authorList>
            <person name="Salas-Leiva D.E."/>
            <person name="Tromer E.C."/>
            <person name="Curtis B.A."/>
            <person name="Jerlstrom-Hultqvist J."/>
            <person name="Kolisko M."/>
            <person name="Yi Z."/>
            <person name="Salas-Leiva J.S."/>
            <person name="Gallot-Lavallee L."/>
            <person name="Kops G.J.P.L."/>
            <person name="Archibald J.M."/>
            <person name="Simpson A.G.B."/>
            <person name="Roger A.J."/>
        </authorList>
    </citation>
    <scope>NUCLEOTIDE SEQUENCE</scope>
    <source>
        <strain evidence="10">BICM</strain>
    </source>
</reference>
<keyword evidence="11" id="KW-1185">Reference proteome</keyword>
<evidence type="ECO:0000256" key="5">
    <source>
        <dbReference type="ARBA" id="ARBA00022781"/>
    </source>
</evidence>
<dbReference type="InterPro" id="IPR002490">
    <property type="entry name" value="V-ATPase_116kDa_su"/>
</dbReference>
<dbReference type="GO" id="GO:0007035">
    <property type="term" value="P:vacuolar acidification"/>
    <property type="evidence" value="ECO:0007669"/>
    <property type="project" value="TreeGrafter"/>
</dbReference>
<sequence length="834" mass="94131">MSDSKPRIPESKLRMWRSEPMQLIQILVQREISHDTLLALGEMKCLQFIDLNRKLPIHEREFTTMALKCAELERQLRYIRNEIETSSMDIPEQQTPADSTVTELGIIFSDYEHRLTELKTQCDVLTHEYVRLAEARVILTRGSAFFDETSRQAHLSVEPDAREDDAAPFLEYNSPNAVNAPPTTNAALCSLMGAIDTPKLEALMRLVFRATRGNSFIRHLPLEDDEIAAPTADRTIVPKSVFIILFSSSRARDDLKRICDSLDARTVVLPDPSELEATVYDIEERLGTVTNVLQSSQSQFADILQEAAPYIDDWSLRVNTEATVYHTLNMLGAEHSDKCLLARAWCPVDSLPLVHEAVAQCDRATRADVPTIVESIETKASPPTYFRTNKFTKAFQGISDAYGQCTYGEVNPGMFYLFTYPFLFAVMFGDVMHGSVVLLMALLMIWKEKPMLKNGVHDALDMIFKGRYVILLLGIFSMIVGLIYNEYFGLPIPYPDSPYTISNHEVNPTNIDIGNLHFKAPVFGMDYNWRTADAGLAYVNSFKMKVSIIIGILHMYAGIAFSVFNFVRNRDYLNIFCKAIPEILFLTSTFGYLAVCIVIKWCTSRFENGRGPSLTRMLIGLFMSPGSVEDDAWLYPGQTGVQLVLFVIILISVPWLLFPKGVILLARLLMEKQREKKGHTEALLDEVAQAQQEESEQAEEGVGEIIVDQVIHTIEYCLGCISHTASYLRLWALSLAHGELSEVFFSQLIGKALSPSSTPVKMFILPIVWAAWAAASFLVLCIMESLSAFLHALRLHWVEHQSKYFEGEGYKFRPLQFSGGLPLWRTAKDLRAEQ</sequence>
<dbReference type="OrthoDB" id="10264220at2759"/>
<feature type="transmembrane region" description="Helical" evidence="9">
    <location>
        <begin position="643"/>
        <end position="669"/>
    </location>
</feature>
<dbReference type="Proteomes" id="UP000717585">
    <property type="component" value="Unassembled WGS sequence"/>
</dbReference>